<organism evidence="3 4">
    <name type="scientific">Alloscardovia omnicolens</name>
    <dbReference type="NCBI Taxonomy" id="419015"/>
    <lineage>
        <taxon>Bacteria</taxon>
        <taxon>Bacillati</taxon>
        <taxon>Actinomycetota</taxon>
        <taxon>Actinomycetes</taxon>
        <taxon>Bifidobacteriales</taxon>
        <taxon>Bifidobacteriaceae</taxon>
        <taxon>Alloscardovia</taxon>
    </lineage>
</organism>
<dbReference type="InterPro" id="IPR000836">
    <property type="entry name" value="PRTase_dom"/>
</dbReference>
<dbReference type="SUPFAM" id="SSF53271">
    <property type="entry name" value="PRTase-like"/>
    <property type="match status" value="1"/>
</dbReference>
<comment type="caution">
    <text evidence="3">The sequence shown here is derived from an EMBL/GenBank/DDBJ whole genome shotgun (WGS) entry which is preliminary data.</text>
</comment>
<dbReference type="Pfam" id="PF00156">
    <property type="entry name" value="Pribosyltran"/>
    <property type="match status" value="1"/>
</dbReference>
<feature type="domain" description="Phosphoribosyltransferase" evidence="2">
    <location>
        <begin position="179"/>
        <end position="228"/>
    </location>
</feature>
<accession>A0A2I1M7L4</accession>
<name>A0A2I1M7L4_9BIFI</name>
<protein>
    <submittedName>
        <fullName evidence="3">ComF family protein</fullName>
    </submittedName>
</protein>
<dbReference type="CDD" id="cd06223">
    <property type="entry name" value="PRTases_typeI"/>
    <property type="match status" value="1"/>
</dbReference>
<sequence length="232" mass="25914">MIPSFLRMLSLIICSRRCAGCGRKDAVLCNSCMQYFDDSYTRDIAPTLRVLSCACYQGPVRQAILSWKDHGDEELDLLFASLLAVRCVDAIEHYDEEVSWCIVPAPSSQSSLRRRGRAHMHNVAQLISRMMNAYSRAYGLAWSAHVCDAVGMTPQVHKAVTANDRHNRLHRLDKGLRLCATHSMAHAQVILIDDIVTTGSTMRACIRFLRSHHAQIVAACCLADVREQNADA</sequence>
<comment type="similarity">
    <text evidence="1">Belongs to the ComF/GntX family.</text>
</comment>
<dbReference type="PANTHER" id="PTHR47505">
    <property type="entry name" value="DNA UTILIZATION PROTEIN YHGH"/>
    <property type="match status" value="1"/>
</dbReference>
<dbReference type="InterPro" id="IPR051910">
    <property type="entry name" value="ComF/GntX_DNA_util-trans"/>
</dbReference>
<dbReference type="PANTHER" id="PTHR47505:SF1">
    <property type="entry name" value="DNA UTILIZATION PROTEIN YHGH"/>
    <property type="match status" value="1"/>
</dbReference>
<dbReference type="AlphaFoldDB" id="A0A2I1M7L4"/>
<reference evidence="3 4" key="1">
    <citation type="submission" date="2017-12" db="EMBL/GenBank/DDBJ databases">
        <title>Phylogenetic diversity of female urinary microbiome.</title>
        <authorList>
            <person name="Thomas-White K."/>
            <person name="Wolfe A.J."/>
        </authorList>
    </citation>
    <scope>NUCLEOTIDE SEQUENCE [LARGE SCALE GENOMIC DNA]</scope>
    <source>
        <strain evidence="3 4">UMB0064</strain>
    </source>
</reference>
<dbReference type="RefSeq" id="WP_080969487.1">
    <property type="nucleotide sequence ID" value="NZ_CAMYCS010000002.1"/>
</dbReference>
<dbReference type="EMBL" id="PKGU01000001">
    <property type="protein sequence ID" value="PKZ16128.1"/>
    <property type="molecule type" value="Genomic_DNA"/>
</dbReference>
<evidence type="ECO:0000313" key="3">
    <source>
        <dbReference type="EMBL" id="PKZ16128.1"/>
    </source>
</evidence>
<dbReference type="Proteomes" id="UP000242263">
    <property type="component" value="Unassembled WGS sequence"/>
</dbReference>
<gene>
    <name evidence="3" type="ORF">CYJ32_01450</name>
</gene>
<evidence type="ECO:0000256" key="1">
    <source>
        <dbReference type="ARBA" id="ARBA00008007"/>
    </source>
</evidence>
<proteinExistence type="inferred from homology"/>
<evidence type="ECO:0000313" key="4">
    <source>
        <dbReference type="Proteomes" id="UP000242263"/>
    </source>
</evidence>
<dbReference type="Gene3D" id="3.40.50.2020">
    <property type="match status" value="1"/>
</dbReference>
<dbReference type="InterPro" id="IPR029057">
    <property type="entry name" value="PRTase-like"/>
</dbReference>
<evidence type="ECO:0000259" key="2">
    <source>
        <dbReference type="Pfam" id="PF00156"/>
    </source>
</evidence>